<evidence type="ECO:0000313" key="1">
    <source>
        <dbReference type="EMBL" id="MEU2264926.1"/>
    </source>
</evidence>
<comment type="caution">
    <text evidence="1">The sequence shown here is derived from an EMBL/GenBank/DDBJ whole genome shotgun (WGS) entry which is preliminary data.</text>
</comment>
<reference evidence="1 2" key="1">
    <citation type="submission" date="2024-06" db="EMBL/GenBank/DDBJ databases">
        <title>The Natural Products Discovery Center: Release of the First 8490 Sequenced Strains for Exploring Actinobacteria Biosynthetic Diversity.</title>
        <authorList>
            <person name="Kalkreuter E."/>
            <person name="Kautsar S.A."/>
            <person name="Yang D."/>
            <person name="Bader C.D."/>
            <person name="Teijaro C.N."/>
            <person name="Fluegel L."/>
            <person name="Davis C.M."/>
            <person name="Simpson J.R."/>
            <person name="Lauterbach L."/>
            <person name="Steele A.D."/>
            <person name="Gui C."/>
            <person name="Meng S."/>
            <person name="Li G."/>
            <person name="Viehrig K."/>
            <person name="Ye F."/>
            <person name="Su P."/>
            <person name="Kiefer A.F."/>
            <person name="Nichols A."/>
            <person name="Cepeda A.J."/>
            <person name="Yan W."/>
            <person name="Fan B."/>
            <person name="Jiang Y."/>
            <person name="Adhikari A."/>
            <person name="Zheng C.-J."/>
            <person name="Schuster L."/>
            <person name="Cowan T.M."/>
            <person name="Smanski M.J."/>
            <person name="Chevrette M.G."/>
            <person name="De Carvalho L.P.S."/>
            <person name="Shen B."/>
        </authorList>
    </citation>
    <scope>NUCLEOTIDE SEQUENCE [LARGE SCALE GENOMIC DNA]</scope>
    <source>
        <strain evidence="1 2">NPDC019583</strain>
    </source>
</reference>
<organism evidence="1 2">
    <name type="scientific">Streptomyces olindensis</name>
    <dbReference type="NCBI Taxonomy" id="358823"/>
    <lineage>
        <taxon>Bacteria</taxon>
        <taxon>Bacillati</taxon>
        <taxon>Actinomycetota</taxon>
        <taxon>Actinomycetes</taxon>
        <taxon>Kitasatosporales</taxon>
        <taxon>Streptomycetaceae</taxon>
        <taxon>Streptomyces</taxon>
    </lineage>
</organism>
<sequence>MSCPLIANADVIRITRVDQCGNPVCGDDNSFVAECFSSIAMNNNVDDGDDIEYKAANGTVCGYKKACPTFRGFDMELNIFSVSPEILELLTGQPVVLGFDGTPIGVDTCGVACKTGFALELWAEVLGEECAEGAEGQWLYFLLPWITNGLLGDLEVGSEAVTLQVTGATRAGGSWGVGPYNVMPIDAAGTPGPMLTPLDSSCHRRIFLTTTPPPTPSCEYQPVVCNSMSLV</sequence>
<gene>
    <name evidence="1" type="ORF">ABZ568_00430</name>
</gene>
<dbReference type="EMBL" id="JBEYBN010000001">
    <property type="protein sequence ID" value="MEU2264926.1"/>
    <property type="molecule type" value="Genomic_DNA"/>
</dbReference>
<name>A0ABV2XLQ7_9ACTN</name>
<evidence type="ECO:0000313" key="2">
    <source>
        <dbReference type="Proteomes" id="UP001550603"/>
    </source>
</evidence>
<dbReference type="Proteomes" id="UP001550603">
    <property type="component" value="Unassembled WGS sequence"/>
</dbReference>
<dbReference type="RefSeq" id="WP_359784248.1">
    <property type="nucleotide sequence ID" value="NZ_JBEYBN010000001.1"/>
</dbReference>
<keyword evidence="2" id="KW-1185">Reference proteome</keyword>
<proteinExistence type="predicted"/>
<accession>A0ABV2XLQ7</accession>
<protein>
    <submittedName>
        <fullName evidence="1">Uncharacterized protein</fullName>
    </submittedName>
</protein>